<dbReference type="Proteomes" id="UP000694843">
    <property type="component" value="Unplaced"/>
</dbReference>
<evidence type="ECO:0000259" key="10">
    <source>
        <dbReference type="Pfam" id="PF04049"/>
    </source>
</evidence>
<dbReference type="Pfam" id="PF13181">
    <property type="entry name" value="TPR_8"/>
    <property type="match status" value="2"/>
</dbReference>
<evidence type="ECO:0000256" key="2">
    <source>
        <dbReference type="ARBA" id="ARBA00022737"/>
    </source>
</evidence>
<feature type="domain" description="Cdc23" evidence="10">
    <location>
        <begin position="86"/>
        <end position="140"/>
    </location>
</feature>
<dbReference type="InterPro" id="IPR011990">
    <property type="entry name" value="TPR-like_helical_dom_sf"/>
</dbReference>
<feature type="region of interest" description="Disordered" evidence="9">
    <location>
        <begin position="677"/>
        <end position="721"/>
    </location>
</feature>
<keyword evidence="5 7" id="KW-0802">TPR repeat</keyword>
<dbReference type="Pfam" id="PF04049">
    <property type="entry name" value="ANAPC8"/>
    <property type="match status" value="2"/>
</dbReference>
<keyword evidence="11" id="KW-1185">Reference proteome</keyword>
<organism evidence="11 12">
    <name type="scientific">Hyalella azteca</name>
    <name type="common">Amphipod</name>
    <dbReference type="NCBI Taxonomy" id="294128"/>
    <lineage>
        <taxon>Eukaryota</taxon>
        <taxon>Metazoa</taxon>
        <taxon>Ecdysozoa</taxon>
        <taxon>Arthropoda</taxon>
        <taxon>Crustacea</taxon>
        <taxon>Multicrustacea</taxon>
        <taxon>Malacostraca</taxon>
        <taxon>Eumalacostraca</taxon>
        <taxon>Peracarida</taxon>
        <taxon>Amphipoda</taxon>
        <taxon>Senticaudata</taxon>
        <taxon>Talitrida</taxon>
        <taxon>Talitroidea</taxon>
        <taxon>Hyalellidae</taxon>
        <taxon>Hyalella</taxon>
    </lineage>
</organism>
<sequence>MAGGYDGLHDMTAIIFGTTLSLKQKKSETIESDFTRRVKIDLIKAKEEANHRGLLNAYSWCADLALCVKDVTLLEEPTLPPLRQQLGSEADDFDQAKGLFNLKDYFRAAYYSEHLKHPLGLFLHLYSRYCAYEQKINNDRMDSITLLPKNVPGPHLFEIAHRLGPAYHRVSKKENFPYKTKGVIGLGDYEYKTKHTKHINVKSVPSTSKLRAKRKLSSHLNDHINEDKFTIDHDLGDNEIAHLGDDVDDIEVDDENESSLKLQLDSSSNGTGVKSDELKEDDIICGYDSYLMYLYGVVLQQLGHRKQALEVLCWAIHLSPINWAAWAQLAHLIDKRSTLEQLDLPDVWQRRLFLCEVFVELNLDADALAECDQLMAEGLEGSAFLKTQRALAFRNLRELDLAIAEFESIERSDPFRVASVDVFSNLLYVKERRTQLANLAAKMVQVAKYSVETCCVVGNYLSLRGEHEKAVVHFQRALKLNPKFVSAYTLMGYEYMEMKSTIQAIQCYRNALKVNRRDYSAWFGLGQTYEVLRLLNYSLFYFKQAQRLHPYDSRMITALGEAFEKKEMFLEAKKCYVKAHSVGDVEGTALLKLAKLYQRLAETERAADAYERYLRETEGEESDEAEERGRAHLYLAEFLLSLKQFATAEEYAKKCMECAETQEASKSLLKEIAHKRNLTDANPALPQRDEPRPSLVGNRARSSDDDPPVLPHPLLRLPPSP</sequence>
<dbReference type="GO" id="GO:0005680">
    <property type="term" value="C:anaphase-promoting complex"/>
    <property type="evidence" value="ECO:0007669"/>
    <property type="project" value="InterPro"/>
</dbReference>
<feature type="repeat" description="TPR" evidence="7">
    <location>
        <begin position="485"/>
        <end position="518"/>
    </location>
</feature>
<dbReference type="SMART" id="SM00028">
    <property type="entry name" value="TPR"/>
    <property type="match status" value="8"/>
</dbReference>
<evidence type="ECO:0000256" key="1">
    <source>
        <dbReference type="ARBA" id="ARBA00022618"/>
    </source>
</evidence>
<evidence type="ECO:0000256" key="5">
    <source>
        <dbReference type="ARBA" id="ARBA00022803"/>
    </source>
</evidence>
<dbReference type="KEGG" id="hazt:108664984"/>
<accession>A0A8B7N115</accession>
<feature type="compositionally biased region" description="Pro residues" evidence="9">
    <location>
        <begin position="708"/>
        <end position="721"/>
    </location>
</feature>
<dbReference type="SUPFAM" id="SSF48452">
    <property type="entry name" value="TPR-like"/>
    <property type="match status" value="2"/>
</dbReference>
<dbReference type="InterPro" id="IPR019734">
    <property type="entry name" value="TPR_rpt"/>
</dbReference>
<dbReference type="GO" id="GO:0051301">
    <property type="term" value="P:cell division"/>
    <property type="evidence" value="ECO:0007669"/>
    <property type="project" value="UniProtKB-KW"/>
</dbReference>
<dbReference type="AlphaFoldDB" id="A0A8B7N115"/>
<feature type="repeat" description="TPR" evidence="7">
    <location>
        <begin position="451"/>
        <end position="484"/>
    </location>
</feature>
<reference evidence="12" key="1">
    <citation type="submission" date="2025-08" db="UniProtKB">
        <authorList>
            <consortium name="RefSeq"/>
        </authorList>
    </citation>
    <scope>IDENTIFICATION</scope>
    <source>
        <tissue evidence="12">Whole organism</tissue>
    </source>
</reference>
<evidence type="ECO:0000256" key="8">
    <source>
        <dbReference type="SAM" id="Coils"/>
    </source>
</evidence>
<keyword evidence="4" id="KW-0833">Ubl conjugation pathway</keyword>
<dbReference type="OrthoDB" id="10262026at2759"/>
<dbReference type="PANTHER" id="PTHR12558">
    <property type="entry name" value="CELL DIVISION CYCLE 16,23,27"/>
    <property type="match status" value="1"/>
</dbReference>
<name>A0A8B7N115_HYAAZ</name>
<gene>
    <name evidence="12" type="primary">LOC108664984</name>
</gene>
<dbReference type="RefSeq" id="XP_018007183.1">
    <property type="nucleotide sequence ID" value="XM_018151694.2"/>
</dbReference>
<dbReference type="GeneID" id="108664984"/>
<evidence type="ECO:0000256" key="9">
    <source>
        <dbReference type="SAM" id="MobiDB-lite"/>
    </source>
</evidence>
<protein>
    <submittedName>
        <fullName evidence="12">Cell division cycle protein 23 homolog</fullName>
    </submittedName>
</protein>
<dbReference type="GO" id="GO:0031145">
    <property type="term" value="P:anaphase-promoting complex-dependent catabolic process"/>
    <property type="evidence" value="ECO:0007669"/>
    <property type="project" value="TreeGrafter"/>
</dbReference>
<feature type="coiled-coil region" evidence="8">
    <location>
        <begin position="593"/>
        <end position="620"/>
    </location>
</feature>
<proteinExistence type="predicted"/>
<evidence type="ECO:0000256" key="4">
    <source>
        <dbReference type="ARBA" id="ARBA00022786"/>
    </source>
</evidence>
<dbReference type="GO" id="GO:0045842">
    <property type="term" value="P:positive regulation of mitotic metaphase/anaphase transition"/>
    <property type="evidence" value="ECO:0007669"/>
    <property type="project" value="TreeGrafter"/>
</dbReference>
<evidence type="ECO:0000313" key="11">
    <source>
        <dbReference type="Proteomes" id="UP000694843"/>
    </source>
</evidence>
<evidence type="ECO:0000313" key="12">
    <source>
        <dbReference type="RefSeq" id="XP_018007183.1"/>
    </source>
</evidence>
<evidence type="ECO:0000256" key="6">
    <source>
        <dbReference type="ARBA" id="ARBA00023306"/>
    </source>
</evidence>
<keyword evidence="2" id="KW-0677">Repeat</keyword>
<dbReference type="GO" id="GO:0016567">
    <property type="term" value="P:protein ubiquitination"/>
    <property type="evidence" value="ECO:0007669"/>
    <property type="project" value="TreeGrafter"/>
</dbReference>
<keyword evidence="1 12" id="KW-0132">Cell division</keyword>
<evidence type="ECO:0000256" key="3">
    <source>
        <dbReference type="ARBA" id="ARBA00022776"/>
    </source>
</evidence>
<dbReference type="Gene3D" id="1.25.40.10">
    <property type="entry name" value="Tetratricopeptide repeat domain"/>
    <property type="match status" value="3"/>
</dbReference>
<evidence type="ECO:0000256" key="7">
    <source>
        <dbReference type="PROSITE-ProRule" id="PRU00339"/>
    </source>
</evidence>
<feature type="repeat" description="TPR" evidence="7">
    <location>
        <begin position="519"/>
        <end position="552"/>
    </location>
</feature>
<keyword evidence="3" id="KW-0498">Mitosis</keyword>
<dbReference type="InterPro" id="IPR007192">
    <property type="entry name" value="APC8"/>
</dbReference>
<dbReference type="PANTHER" id="PTHR12558:SF10">
    <property type="entry name" value="CELL DIVISION CYCLE PROTEIN 23 HOMOLOG"/>
    <property type="match status" value="1"/>
</dbReference>
<dbReference type="Pfam" id="PF13432">
    <property type="entry name" value="TPR_16"/>
    <property type="match status" value="1"/>
</dbReference>
<feature type="domain" description="Cdc23" evidence="10">
    <location>
        <begin position="282"/>
        <end position="390"/>
    </location>
</feature>
<dbReference type="PROSITE" id="PS50005">
    <property type="entry name" value="TPR"/>
    <property type="match status" value="3"/>
</dbReference>
<keyword evidence="8" id="KW-0175">Coiled coil</keyword>
<keyword evidence="6" id="KW-0131">Cell cycle</keyword>